<dbReference type="InterPro" id="IPR015917">
    <property type="entry name" value="Pept_C14A"/>
</dbReference>
<name>T1EIE3_HELRO</name>
<sequence length="90" mass="10540">IETLFKKLRFEVEVNVDCNRKQLEEACLRYQNMDHSQYGAFVCCIAAHGNNGCIYTADSEYEIIKIMTFFYDDVCPTMKNKIKLFFVNCC</sequence>
<evidence type="ECO:0000259" key="3">
    <source>
        <dbReference type="PROSITE" id="PS50208"/>
    </source>
</evidence>
<dbReference type="Proteomes" id="UP000015101">
    <property type="component" value="Unassembled WGS sequence"/>
</dbReference>
<evidence type="ECO:0000256" key="2">
    <source>
        <dbReference type="ARBA" id="ARBA00022703"/>
    </source>
</evidence>
<dbReference type="GO" id="GO:0043067">
    <property type="term" value="P:regulation of programmed cell death"/>
    <property type="evidence" value="ECO:0007669"/>
    <property type="project" value="UniProtKB-ARBA"/>
</dbReference>
<dbReference type="EnsemblMetazoa" id="HelroT136493">
    <property type="protein sequence ID" value="HelroP136493"/>
    <property type="gene ID" value="HelroG136493"/>
</dbReference>
<dbReference type="GO" id="GO:0005737">
    <property type="term" value="C:cytoplasm"/>
    <property type="evidence" value="ECO:0007669"/>
    <property type="project" value="UniProtKB-ARBA"/>
</dbReference>
<dbReference type="GO" id="GO:0006508">
    <property type="term" value="P:proteolysis"/>
    <property type="evidence" value="ECO:0007669"/>
    <property type="project" value="InterPro"/>
</dbReference>
<dbReference type="OrthoDB" id="6114029at2759"/>
<dbReference type="Gene3D" id="3.40.50.1460">
    <property type="match status" value="1"/>
</dbReference>
<dbReference type="InterPro" id="IPR011600">
    <property type="entry name" value="Pept_C14_caspase"/>
</dbReference>
<reference evidence="6" key="1">
    <citation type="submission" date="2012-12" db="EMBL/GenBank/DDBJ databases">
        <authorList>
            <person name="Hellsten U."/>
            <person name="Grimwood J."/>
            <person name="Chapman J.A."/>
            <person name="Shapiro H."/>
            <person name="Aerts A."/>
            <person name="Otillar R.P."/>
            <person name="Terry A.Y."/>
            <person name="Boore J.L."/>
            <person name="Simakov O."/>
            <person name="Marletaz F."/>
            <person name="Cho S.-J."/>
            <person name="Edsinger-Gonzales E."/>
            <person name="Havlak P."/>
            <person name="Kuo D.-H."/>
            <person name="Larsson T."/>
            <person name="Lv J."/>
            <person name="Arendt D."/>
            <person name="Savage R."/>
            <person name="Osoegawa K."/>
            <person name="de Jong P."/>
            <person name="Lindberg D.R."/>
            <person name="Seaver E.C."/>
            <person name="Weisblat D.A."/>
            <person name="Putnam N.H."/>
            <person name="Grigoriev I.V."/>
            <person name="Rokhsar D.S."/>
        </authorList>
    </citation>
    <scope>NUCLEOTIDE SEQUENCE</scope>
</reference>
<dbReference type="GO" id="GO:0006915">
    <property type="term" value="P:apoptotic process"/>
    <property type="evidence" value="ECO:0007669"/>
    <property type="project" value="UniProtKB-KW"/>
</dbReference>
<dbReference type="InParanoid" id="T1EIE3"/>
<proteinExistence type="inferred from homology"/>
<gene>
    <name evidence="5" type="primary">20196343</name>
    <name evidence="4" type="ORF">HELRODRAFT_136493</name>
</gene>
<dbReference type="PANTHER" id="PTHR48169">
    <property type="entry name" value="DED DOMAIN-CONTAINING PROTEIN"/>
    <property type="match status" value="1"/>
</dbReference>
<dbReference type="InterPro" id="IPR029030">
    <property type="entry name" value="Caspase-like_dom_sf"/>
</dbReference>
<evidence type="ECO:0000256" key="1">
    <source>
        <dbReference type="ARBA" id="ARBA00010134"/>
    </source>
</evidence>
<dbReference type="PANTHER" id="PTHR48169:SF7">
    <property type="entry name" value="CASPASE 10"/>
    <property type="match status" value="1"/>
</dbReference>
<evidence type="ECO:0000313" key="6">
    <source>
        <dbReference type="Proteomes" id="UP000015101"/>
    </source>
</evidence>
<dbReference type="Pfam" id="PF00656">
    <property type="entry name" value="Peptidase_C14"/>
    <property type="match status" value="1"/>
</dbReference>
<dbReference type="EMBL" id="AMQM01004013">
    <property type="status" value="NOT_ANNOTATED_CDS"/>
    <property type="molecule type" value="Genomic_DNA"/>
</dbReference>
<reference evidence="5" key="3">
    <citation type="submission" date="2015-06" db="UniProtKB">
        <authorList>
            <consortium name="EnsemblMetazoa"/>
        </authorList>
    </citation>
    <scope>IDENTIFICATION</scope>
</reference>
<dbReference type="GeneID" id="20196343"/>
<dbReference type="InterPro" id="IPR001309">
    <property type="entry name" value="Pept_C14_p20"/>
</dbReference>
<dbReference type="PROSITE" id="PS50208">
    <property type="entry name" value="CASPASE_P20"/>
    <property type="match status" value="1"/>
</dbReference>
<dbReference type="KEGG" id="hro:HELRODRAFT_136493"/>
<dbReference type="HOGENOM" id="CLU_036904_3_3_1"/>
<dbReference type="STRING" id="6412.T1EIE3"/>
<accession>T1EIE3</accession>
<dbReference type="CTD" id="20196343"/>
<protein>
    <recommendedName>
        <fullName evidence="3">Caspase family p20 domain-containing protein</fullName>
    </recommendedName>
</protein>
<evidence type="ECO:0000313" key="5">
    <source>
        <dbReference type="EnsemblMetazoa" id="HelroP136493"/>
    </source>
</evidence>
<dbReference type="RefSeq" id="XP_009016898.1">
    <property type="nucleotide sequence ID" value="XM_009018650.1"/>
</dbReference>
<dbReference type="EMBL" id="KB096411">
    <property type="protein sequence ID" value="ESO04965.1"/>
    <property type="molecule type" value="Genomic_DNA"/>
</dbReference>
<dbReference type="SUPFAM" id="SSF52129">
    <property type="entry name" value="Caspase-like"/>
    <property type="match status" value="1"/>
</dbReference>
<dbReference type="eggNOG" id="KOG3573">
    <property type="taxonomic scope" value="Eukaryota"/>
</dbReference>
<dbReference type="PRINTS" id="PR00376">
    <property type="entry name" value="IL1BCENZYME"/>
</dbReference>
<comment type="similarity">
    <text evidence="1">Belongs to the peptidase C14A family.</text>
</comment>
<organism evidence="5 6">
    <name type="scientific">Helobdella robusta</name>
    <name type="common">Californian leech</name>
    <dbReference type="NCBI Taxonomy" id="6412"/>
    <lineage>
        <taxon>Eukaryota</taxon>
        <taxon>Metazoa</taxon>
        <taxon>Spiralia</taxon>
        <taxon>Lophotrochozoa</taxon>
        <taxon>Annelida</taxon>
        <taxon>Clitellata</taxon>
        <taxon>Hirudinea</taxon>
        <taxon>Rhynchobdellida</taxon>
        <taxon>Glossiphoniidae</taxon>
        <taxon>Helobdella</taxon>
    </lineage>
</organism>
<feature type="domain" description="Caspase family p20" evidence="3">
    <location>
        <begin position="1"/>
        <end position="90"/>
    </location>
</feature>
<evidence type="ECO:0000313" key="4">
    <source>
        <dbReference type="EMBL" id="ESO04965.1"/>
    </source>
</evidence>
<dbReference type="GO" id="GO:0004197">
    <property type="term" value="F:cysteine-type endopeptidase activity"/>
    <property type="evidence" value="ECO:0007669"/>
    <property type="project" value="InterPro"/>
</dbReference>
<dbReference type="AlphaFoldDB" id="T1EIE3"/>
<keyword evidence="2" id="KW-0053">Apoptosis</keyword>
<keyword evidence="6" id="KW-1185">Reference proteome</keyword>
<reference evidence="4 6" key="2">
    <citation type="journal article" date="2013" name="Nature">
        <title>Insights into bilaterian evolution from three spiralian genomes.</title>
        <authorList>
            <person name="Simakov O."/>
            <person name="Marletaz F."/>
            <person name="Cho S.J."/>
            <person name="Edsinger-Gonzales E."/>
            <person name="Havlak P."/>
            <person name="Hellsten U."/>
            <person name="Kuo D.H."/>
            <person name="Larsson T."/>
            <person name="Lv J."/>
            <person name="Arendt D."/>
            <person name="Savage R."/>
            <person name="Osoegawa K."/>
            <person name="de Jong P."/>
            <person name="Grimwood J."/>
            <person name="Chapman J.A."/>
            <person name="Shapiro H."/>
            <person name="Aerts A."/>
            <person name="Otillar R.P."/>
            <person name="Terry A.Y."/>
            <person name="Boore J.L."/>
            <person name="Grigoriev I.V."/>
            <person name="Lindberg D.R."/>
            <person name="Seaver E.C."/>
            <person name="Weisblat D.A."/>
            <person name="Putnam N.H."/>
            <person name="Rokhsar D.S."/>
        </authorList>
    </citation>
    <scope>NUCLEOTIDE SEQUENCE</scope>
</reference>